<sequence length="90" mass="9697">MTTTRLRQQGGAVVLTIPSDIAARLGWVVGKTLDIREAGDSINISPSKRAARGRKSVSWILDGIDENEIQSFNEGMADEMASQPVGNEVI</sequence>
<evidence type="ECO:0000313" key="3">
    <source>
        <dbReference type="Proteomes" id="UP000322181"/>
    </source>
</evidence>
<dbReference type="InterPro" id="IPR007159">
    <property type="entry name" value="SpoVT-AbrB_dom"/>
</dbReference>
<protein>
    <submittedName>
        <fullName evidence="2">AbrB/MazE/SpoVT family DNA-binding domain-containing protein</fullName>
    </submittedName>
</protein>
<comment type="caution">
    <text evidence="2">The sequence shown here is derived from an EMBL/GenBank/DDBJ whole genome shotgun (WGS) entry which is preliminary data.</text>
</comment>
<dbReference type="RefSeq" id="WP_067370449.1">
    <property type="nucleotide sequence ID" value="NZ_BAAAFS010000007.1"/>
</dbReference>
<keyword evidence="2" id="KW-0238">DNA-binding</keyword>
<accession>A0A5M9QY85</accession>
<name>A0A5M9QY85_9GAMM</name>
<evidence type="ECO:0000259" key="1">
    <source>
        <dbReference type="SMART" id="SM00966"/>
    </source>
</evidence>
<dbReference type="EMBL" id="VXKB01000008">
    <property type="protein sequence ID" value="KAA8713017.1"/>
    <property type="molecule type" value="Genomic_DNA"/>
</dbReference>
<feature type="domain" description="SpoVT-AbrB" evidence="1">
    <location>
        <begin position="7"/>
        <end position="52"/>
    </location>
</feature>
<dbReference type="InterPro" id="IPR037914">
    <property type="entry name" value="SpoVT-AbrB_sf"/>
</dbReference>
<gene>
    <name evidence="2" type="ORF">F4V73_18045</name>
</gene>
<reference evidence="2 3" key="1">
    <citation type="submission" date="2019-09" db="EMBL/GenBank/DDBJ databases">
        <title>Draft genome sequence of various Type strains from the CCUG.</title>
        <authorList>
            <person name="Pineiro-Iglesias B."/>
            <person name="Tunovic T."/>
            <person name="Unosson C."/>
            <person name="Inganas E."/>
            <person name="Ohlen M."/>
            <person name="Cardew S."/>
            <person name="Jensie-Markopoulos S."/>
            <person name="Salva-Serra F."/>
            <person name="Jaen-Luchoro D."/>
            <person name="Karlsson R."/>
            <person name="Svensson-Stadler L."/>
            <person name="Chun J."/>
            <person name="Moore E."/>
        </authorList>
    </citation>
    <scope>NUCLEOTIDE SEQUENCE [LARGE SCALE GENOMIC DNA]</scope>
    <source>
        <strain evidence="2 3">CCUG 53682T</strain>
    </source>
</reference>
<dbReference type="Gene3D" id="2.10.260.10">
    <property type="match status" value="1"/>
</dbReference>
<dbReference type="AlphaFoldDB" id="A0A5M9QY85"/>
<organism evidence="2 3">
    <name type="scientific">Morganella psychrotolerans</name>
    <dbReference type="NCBI Taxonomy" id="368603"/>
    <lineage>
        <taxon>Bacteria</taxon>
        <taxon>Pseudomonadati</taxon>
        <taxon>Pseudomonadota</taxon>
        <taxon>Gammaproteobacteria</taxon>
        <taxon>Enterobacterales</taxon>
        <taxon>Morganellaceae</taxon>
        <taxon>Morganella</taxon>
    </lineage>
</organism>
<dbReference type="SUPFAM" id="SSF89447">
    <property type="entry name" value="AbrB/MazE/MraZ-like"/>
    <property type="match status" value="1"/>
</dbReference>
<dbReference type="OrthoDB" id="6506020at2"/>
<proteinExistence type="predicted"/>
<dbReference type="GO" id="GO:0003677">
    <property type="term" value="F:DNA binding"/>
    <property type="evidence" value="ECO:0007669"/>
    <property type="project" value="UniProtKB-KW"/>
</dbReference>
<dbReference type="Proteomes" id="UP000322181">
    <property type="component" value="Unassembled WGS sequence"/>
</dbReference>
<evidence type="ECO:0000313" key="2">
    <source>
        <dbReference type="EMBL" id="KAA8713017.1"/>
    </source>
</evidence>
<dbReference type="SMART" id="SM00966">
    <property type="entry name" value="SpoVT_AbrB"/>
    <property type="match status" value="1"/>
</dbReference>